<keyword evidence="4 6" id="KW-0238">DNA-binding</keyword>
<evidence type="ECO:0000256" key="5">
    <source>
        <dbReference type="ARBA" id="ARBA00023163"/>
    </source>
</evidence>
<dbReference type="PANTHER" id="PTHR43133:SF46">
    <property type="entry name" value="RNA POLYMERASE SIGMA-70 FACTOR ECF SUBFAMILY"/>
    <property type="match status" value="1"/>
</dbReference>
<evidence type="ECO:0000256" key="6">
    <source>
        <dbReference type="RuleBase" id="RU000716"/>
    </source>
</evidence>
<gene>
    <name evidence="9" type="ORF">ACFPPD_20275</name>
</gene>
<dbReference type="SUPFAM" id="SSF88659">
    <property type="entry name" value="Sigma3 and sigma4 domains of RNA polymerase sigma factors"/>
    <property type="match status" value="1"/>
</dbReference>
<dbReference type="Pfam" id="PF08281">
    <property type="entry name" value="Sigma70_r4_2"/>
    <property type="match status" value="1"/>
</dbReference>
<keyword evidence="2 6" id="KW-0805">Transcription regulation</keyword>
<dbReference type="InterPro" id="IPR036388">
    <property type="entry name" value="WH-like_DNA-bd_sf"/>
</dbReference>
<evidence type="ECO:0000259" key="8">
    <source>
        <dbReference type="Pfam" id="PF08281"/>
    </source>
</evidence>
<reference evidence="10" key="1">
    <citation type="journal article" date="2019" name="Int. J. Syst. Evol. Microbiol.">
        <title>The Global Catalogue of Microorganisms (GCM) 10K type strain sequencing project: providing services to taxonomists for standard genome sequencing and annotation.</title>
        <authorList>
            <consortium name="The Broad Institute Genomics Platform"/>
            <consortium name="The Broad Institute Genome Sequencing Center for Infectious Disease"/>
            <person name="Wu L."/>
            <person name="Ma J."/>
        </authorList>
    </citation>
    <scope>NUCLEOTIDE SEQUENCE [LARGE SCALE GENOMIC DNA]</scope>
    <source>
        <strain evidence="10">CCUG 57113</strain>
    </source>
</reference>
<accession>A0ABW0LYU6</accession>
<dbReference type="RefSeq" id="WP_209751108.1">
    <property type="nucleotide sequence ID" value="NZ_JBHSMH010000084.1"/>
</dbReference>
<evidence type="ECO:0000313" key="9">
    <source>
        <dbReference type="EMBL" id="MFC5471029.1"/>
    </source>
</evidence>
<name>A0ABW0LYU6_9BACL</name>
<dbReference type="SUPFAM" id="SSF88946">
    <property type="entry name" value="Sigma2 domain of RNA polymerase sigma factors"/>
    <property type="match status" value="1"/>
</dbReference>
<dbReference type="InterPro" id="IPR000838">
    <property type="entry name" value="RNA_pol_sigma70_ECF_CS"/>
</dbReference>
<proteinExistence type="inferred from homology"/>
<dbReference type="Proteomes" id="UP001596105">
    <property type="component" value="Unassembled WGS sequence"/>
</dbReference>
<feature type="domain" description="RNA polymerase sigma-70 region 2" evidence="7">
    <location>
        <begin position="18"/>
        <end position="82"/>
    </location>
</feature>
<dbReference type="Pfam" id="PF04542">
    <property type="entry name" value="Sigma70_r2"/>
    <property type="match status" value="1"/>
</dbReference>
<evidence type="ECO:0000256" key="3">
    <source>
        <dbReference type="ARBA" id="ARBA00023082"/>
    </source>
</evidence>
<organism evidence="9 10">
    <name type="scientific">Cohnella suwonensis</name>
    <dbReference type="NCBI Taxonomy" id="696072"/>
    <lineage>
        <taxon>Bacteria</taxon>
        <taxon>Bacillati</taxon>
        <taxon>Bacillota</taxon>
        <taxon>Bacilli</taxon>
        <taxon>Bacillales</taxon>
        <taxon>Paenibacillaceae</taxon>
        <taxon>Cohnella</taxon>
    </lineage>
</organism>
<evidence type="ECO:0000256" key="1">
    <source>
        <dbReference type="ARBA" id="ARBA00010641"/>
    </source>
</evidence>
<dbReference type="CDD" id="cd06171">
    <property type="entry name" value="Sigma70_r4"/>
    <property type="match status" value="1"/>
</dbReference>
<evidence type="ECO:0000259" key="7">
    <source>
        <dbReference type="Pfam" id="PF04542"/>
    </source>
</evidence>
<dbReference type="InterPro" id="IPR014284">
    <property type="entry name" value="RNA_pol_sigma-70_dom"/>
</dbReference>
<sequence length="177" mass="20937">MEERYLKDALEEGQLEHLITAYWNDVWNYVYVMTGDRSASDDLAQETFIRAFRSLSSYRGDASYRTWLLRIARNAALNYRRSSFFRRIVLFGDVPVGRKSRSAETEYMEKERVSEMWREVFRLPAKMREVLLLDAKYDMSIRDIAELLGLPEGTVKSRLSRARSRMEAWLKGELWDA</sequence>
<dbReference type="EMBL" id="JBHSMH010000084">
    <property type="protein sequence ID" value="MFC5471029.1"/>
    <property type="molecule type" value="Genomic_DNA"/>
</dbReference>
<evidence type="ECO:0000256" key="2">
    <source>
        <dbReference type="ARBA" id="ARBA00023015"/>
    </source>
</evidence>
<dbReference type="InterPro" id="IPR013324">
    <property type="entry name" value="RNA_pol_sigma_r3/r4-like"/>
</dbReference>
<dbReference type="InterPro" id="IPR039425">
    <property type="entry name" value="RNA_pol_sigma-70-like"/>
</dbReference>
<dbReference type="PANTHER" id="PTHR43133">
    <property type="entry name" value="RNA POLYMERASE ECF-TYPE SIGMA FACTO"/>
    <property type="match status" value="1"/>
</dbReference>
<feature type="domain" description="RNA polymerase sigma factor 70 region 4 type 2" evidence="8">
    <location>
        <begin position="122"/>
        <end position="166"/>
    </location>
</feature>
<evidence type="ECO:0000313" key="10">
    <source>
        <dbReference type="Proteomes" id="UP001596105"/>
    </source>
</evidence>
<dbReference type="NCBIfam" id="TIGR02937">
    <property type="entry name" value="sigma70-ECF"/>
    <property type="match status" value="1"/>
</dbReference>
<keyword evidence="3 6" id="KW-0731">Sigma factor</keyword>
<dbReference type="Gene3D" id="1.10.1740.10">
    <property type="match status" value="1"/>
</dbReference>
<dbReference type="InterPro" id="IPR013325">
    <property type="entry name" value="RNA_pol_sigma_r2"/>
</dbReference>
<protein>
    <recommendedName>
        <fullName evidence="6">RNA polymerase sigma factor</fullName>
    </recommendedName>
</protein>
<evidence type="ECO:0000256" key="4">
    <source>
        <dbReference type="ARBA" id="ARBA00023125"/>
    </source>
</evidence>
<dbReference type="Gene3D" id="1.10.10.10">
    <property type="entry name" value="Winged helix-like DNA-binding domain superfamily/Winged helix DNA-binding domain"/>
    <property type="match status" value="1"/>
</dbReference>
<comment type="caution">
    <text evidence="9">The sequence shown here is derived from an EMBL/GenBank/DDBJ whole genome shotgun (WGS) entry which is preliminary data.</text>
</comment>
<dbReference type="InterPro" id="IPR007627">
    <property type="entry name" value="RNA_pol_sigma70_r2"/>
</dbReference>
<keyword evidence="10" id="KW-1185">Reference proteome</keyword>
<keyword evidence="5 6" id="KW-0804">Transcription</keyword>
<dbReference type="PROSITE" id="PS01063">
    <property type="entry name" value="SIGMA70_ECF"/>
    <property type="match status" value="1"/>
</dbReference>
<dbReference type="InterPro" id="IPR013249">
    <property type="entry name" value="RNA_pol_sigma70_r4_t2"/>
</dbReference>
<comment type="similarity">
    <text evidence="1 6">Belongs to the sigma-70 factor family. ECF subfamily.</text>
</comment>